<evidence type="ECO:0000256" key="1">
    <source>
        <dbReference type="ARBA" id="ARBA00001947"/>
    </source>
</evidence>
<dbReference type="Gene3D" id="1.10.390.10">
    <property type="entry name" value="Neutral Protease Domain 2"/>
    <property type="match status" value="1"/>
</dbReference>
<dbReference type="InterPro" id="IPR001842">
    <property type="entry name" value="Peptidase_M36"/>
</dbReference>
<evidence type="ECO:0000256" key="9">
    <source>
        <dbReference type="ARBA" id="ARBA00023049"/>
    </source>
</evidence>
<evidence type="ECO:0000256" key="8">
    <source>
        <dbReference type="ARBA" id="ARBA00022833"/>
    </source>
</evidence>
<keyword evidence="8" id="KW-0862">Zinc</keyword>
<feature type="domain" description="Secretion system C-terminal sorting" evidence="12">
    <location>
        <begin position="1091"/>
        <end position="1153"/>
    </location>
</feature>
<evidence type="ECO:0000256" key="10">
    <source>
        <dbReference type="ARBA" id="ARBA00023145"/>
    </source>
</evidence>
<evidence type="ECO:0000256" key="2">
    <source>
        <dbReference type="ARBA" id="ARBA00004613"/>
    </source>
</evidence>
<comment type="similarity">
    <text evidence="3">Belongs to the peptidase M36 family.</text>
</comment>
<comment type="caution">
    <text evidence="13">The sequence shown here is derived from an EMBL/GenBank/DDBJ whole genome shotgun (WGS) entry which is preliminary data.</text>
</comment>
<dbReference type="InterPro" id="IPR027268">
    <property type="entry name" value="Peptidase_M4/M1_CTD_sf"/>
</dbReference>
<dbReference type="Pfam" id="PF02225">
    <property type="entry name" value="PA"/>
    <property type="match status" value="1"/>
</dbReference>
<dbReference type="PANTHER" id="PTHR33478:SF1">
    <property type="entry name" value="EXTRACELLULAR METALLOPROTEINASE MEP"/>
    <property type="match status" value="1"/>
</dbReference>
<dbReference type="Gene3D" id="3.10.170.10">
    <property type="match status" value="1"/>
</dbReference>
<accession>A0A9D7SBW2</accession>
<evidence type="ECO:0000259" key="11">
    <source>
        <dbReference type="Pfam" id="PF02225"/>
    </source>
</evidence>
<dbReference type="Pfam" id="PF02128">
    <property type="entry name" value="Peptidase_M36"/>
    <property type="match status" value="1"/>
</dbReference>
<evidence type="ECO:0000313" key="13">
    <source>
        <dbReference type="EMBL" id="MBK9718805.1"/>
    </source>
</evidence>
<sequence length="1167" mass="132298">MRSCMHFFIWTFFCLSDGFCQSVVDQNILSLIHNHWPGEVFSDGSNVKISRTVSKMGEIQHYYIQQQWNDIEIMSAINSVHLQANNKYYSPNRFFPISVLQGIPTIARIEHEQSVQIALAEIFSDFSIQKNVAYEAIVHSELLKKEAKVKLNYIADSTGKLFLCYNWQLEPKESSDIWEIFIDINSGSIIQKINRKLSCSFSPLDAQKSCVDWDQNKQYTSFNPWSTNQSSSLIEAQYHVYALPIENPNHGQRTMETDGQDTIASPLGWQSIETGMQIDITKGNNVHAYFDSLLADLSIGNEPSGGDKLIFDFPLSPNQTTHPKLNPNPGTVNAFYTANRIHDILYHYGFDEQAGNYQFNNFDKGGFGNDHTIIECPDLFAIDNANAWTGVDGDNLRIQMFPWTRYYSYDLKILDEHGAWKAMDILRFKFGLAPSSKKQQFILQDYAKLFPEDPYACNPIPISLNNTIVLIKRGACKLLEKILNVQRAGAAAVIIVNFNDELFSIPELGESNKVNIMCFSCRLSVYEQLKIYLEKQNLILLDEEEDRSKKLIFDSGFDNGIIAHEYMHGVSNRLTGGPNNVGCLIRGEQMGEGWSDFLGGLLTFKNEAEIFGIHSIGTMDVPNHDVYSGIRRAPYSIDKKYNDFDYNDIDGRYEVGEVWALCLFDLLGSMVTKYGFDPNWSNQKSGNAKTLQLVMEGMKLQACQPGIVDGRNAILLADTLINNSENACQIWESFAKRGVGYFASQGSSLELSDESINFESCPQCSHQISIVKNAPDFIFAGDTIRINIGIYNNTKDQVNEITIADSIPSNCTVVHGSSNYPFTNISKEAIDFQFPGLASGDSIQINYLLYSDPMLQSKFYWMDSLSDVVTLDQWETQLIQGVAEWEYEENVIDHSKSWVYELNQIGIPSEAILSLKNTIHIESGKELFVFFHHYNLKYKHHGAILEVSTDHGQTWNYVPAHDIMYSTYKGKLNPTVNGKENFYCYNNISTPELEMGIMNLEAFIGKDVKIRFHLVLDQYSLPISSNFNGWILDNVGFIRDPYFYQSGLNTKISGKSLSSVQMREKGILVIPNTLPPTHTFNNRDNKQTIVIFPNPVQSKFKLVSNSELPKNSTYDIYNLMGHKVISNFDQPIKNGEDIDITALSSGLYILKVYTPFCRIAEISFIKI</sequence>
<dbReference type="Gene3D" id="3.50.30.30">
    <property type="match status" value="1"/>
</dbReference>
<dbReference type="Proteomes" id="UP000808349">
    <property type="component" value="Unassembled WGS sequence"/>
</dbReference>
<protein>
    <submittedName>
        <fullName evidence="13">M36 family metallopeptidase</fullName>
    </submittedName>
</protein>
<dbReference type="InterPro" id="IPR026444">
    <property type="entry name" value="Secre_tail"/>
</dbReference>
<dbReference type="InterPro" id="IPR046450">
    <property type="entry name" value="PA_dom_sf"/>
</dbReference>
<evidence type="ECO:0000256" key="7">
    <source>
        <dbReference type="ARBA" id="ARBA00022801"/>
    </source>
</evidence>
<evidence type="ECO:0000259" key="12">
    <source>
        <dbReference type="Pfam" id="PF18962"/>
    </source>
</evidence>
<dbReference type="InterPro" id="IPR003137">
    <property type="entry name" value="PA_domain"/>
</dbReference>
<dbReference type="SUPFAM" id="SSF55486">
    <property type="entry name" value="Metalloproteases ('zincins'), catalytic domain"/>
    <property type="match status" value="1"/>
</dbReference>
<dbReference type="SUPFAM" id="SSF52025">
    <property type="entry name" value="PA domain"/>
    <property type="match status" value="1"/>
</dbReference>
<dbReference type="GO" id="GO:0008270">
    <property type="term" value="F:zinc ion binding"/>
    <property type="evidence" value="ECO:0007669"/>
    <property type="project" value="InterPro"/>
</dbReference>
<evidence type="ECO:0000256" key="3">
    <source>
        <dbReference type="ARBA" id="ARBA00006006"/>
    </source>
</evidence>
<dbReference type="AlphaFoldDB" id="A0A9D7SBW2"/>
<reference evidence="13 14" key="1">
    <citation type="submission" date="2020-10" db="EMBL/GenBank/DDBJ databases">
        <title>Connecting structure to function with the recovery of over 1000 high-quality activated sludge metagenome-assembled genomes encoding full-length rRNA genes using long-read sequencing.</title>
        <authorList>
            <person name="Singleton C.M."/>
            <person name="Petriglieri F."/>
            <person name="Kristensen J.M."/>
            <person name="Kirkegaard R.H."/>
            <person name="Michaelsen T.Y."/>
            <person name="Andersen M.H."/>
            <person name="Karst S.M."/>
            <person name="Dueholm M.S."/>
            <person name="Nielsen P.H."/>
            <person name="Albertsen M."/>
        </authorList>
    </citation>
    <scope>NUCLEOTIDE SEQUENCE [LARGE SCALE GENOMIC DNA]</scope>
    <source>
        <strain evidence="13">Ribe_18-Q3-R11-54_BAT3C.373</strain>
    </source>
</reference>
<evidence type="ECO:0000313" key="14">
    <source>
        <dbReference type="Proteomes" id="UP000808349"/>
    </source>
</evidence>
<feature type="domain" description="PA" evidence="11">
    <location>
        <begin position="463"/>
        <end position="511"/>
    </location>
</feature>
<keyword evidence="9" id="KW-0482">Metalloprotease</keyword>
<name>A0A9D7SBW2_9BACT</name>
<keyword evidence="4" id="KW-0964">Secreted</keyword>
<keyword evidence="7" id="KW-0378">Hydrolase</keyword>
<evidence type="ECO:0000256" key="5">
    <source>
        <dbReference type="ARBA" id="ARBA00022670"/>
    </source>
</evidence>
<comment type="cofactor">
    <cofactor evidence="1">
        <name>Zn(2+)</name>
        <dbReference type="ChEBI" id="CHEBI:29105"/>
    </cofactor>
</comment>
<dbReference type="Pfam" id="PF18962">
    <property type="entry name" value="Por_Secre_tail"/>
    <property type="match status" value="1"/>
</dbReference>
<keyword evidence="10" id="KW-0865">Zymogen</keyword>
<evidence type="ECO:0000256" key="6">
    <source>
        <dbReference type="ARBA" id="ARBA00022723"/>
    </source>
</evidence>
<gene>
    <name evidence="13" type="ORF">IPO85_15065</name>
</gene>
<comment type="subcellular location">
    <subcellularLocation>
        <location evidence="2">Secreted</location>
    </subcellularLocation>
</comment>
<dbReference type="EMBL" id="JADKFW010000013">
    <property type="protein sequence ID" value="MBK9718805.1"/>
    <property type="molecule type" value="Genomic_DNA"/>
</dbReference>
<dbReference type="NCBIfam" id="TIGR04183">
    <property type="entry name" value="Por_Secre_tail"/>
    <property type="match status" value="1"/>
</dbReference>
<keyword evidence="6" id="KW-0479">Metal-binding</keyword>
<dbReference type="GO" id="GO:0004222">
    <property type="term" value="F:metalloendopeptidase activity"/>
    <property type="evidence" value="ECO:0007669"/>
    <property type="project" value="InterPro"/>
</dbReference>
<proteinExistence type="inferred from homology"/>
<evidence type="ECO:0000256" key="4">
    <source>
        <dbReference type="ARBA" id="ARBA00022525"/>
    </source>
</evidence>
<keyword evidence="5" id="KW-0645">Protease</keyword>
<dbReference type="GO" id="GO:0006508">
    <property type="term" value="P:proteolysis"/>
    <property type="evidence" value="ECO:0007669"/>
    <property type="project" value="UniProtKB-KW"/>
</dbReference>
<dbReference type="PANTHER" id="PTHR33478">
    <property type="entry name" value="EXTRACELLULAR METALLOPROTEINASE MEP"/>
    <property type="match status" value="1"/>
</dbReference>
<dbReference type="InterPro" id="IPR050371">
    <property type="entry name" value="Fungal_virulence_M36"/>
</dbReference>
<organism evidence="13 14">
    <name type="scientific">Candidatus Defluviibacterium haderslevense</name>
    <dbReference type="NCBI Taxonomy" id="2981993"/>
    <lineage>
        <taxon>Bacteria</taxon>
        <taxon>Pseudomonadati</taxon>
        <taxon>Bacteroidota</taxon>
        <taxon>Saprospiria</taxon>
        <taxon>Saprospirales</taxon>
        <taxon>Saprospiraceae</taxon>
        <taxon>Candidatus Defluviibacterium</taxon>
    </lineage>
</organism>
<dbReference type="GO" id="GO:0005615">
    <property type="term" value="C:extracellular space"/>
    <property type="evidence" value="ECO:0007669"/>
    <property type="project" value="InterPro"/>
</dbReference>